<dbReference type="EMBL" id="CAKASE010000076">
    <property type="protein sequence ID" value="CAG9577523.1"/>
    <property type="molecule type" value="Genomic_DNA"/>
</dbReference>
<sequence>MGKRQRKIDPWKYEDQMGFLRPYMEMRNTKTNFGKTGLDETDMFFLSMSKAVKALPKLDQTKIKLDLHMAISQAEIRNIKMERLVKTPLRIVSQTVIPPSNRPLPEPSRVYYYHNAPTEINEFSPDPPVHSRS</sequence>
<dbReference type="Proteomes" id="UP000789524">
    <property type="component" value="Unassembled WGS sequence"/>
</dbReference>
<comment type="caution">
    <text evidence="1">The sequence shown here is derived from an EMBL/GenBank/DDBJ whole genome shotgun (WGS) entry which is preliminary data.</text>
</comment>
<reference evidence="1" key="1">
    <citation type="submission" date="2021-09" db="EMBL/GenBank/DDBJ databases">
        <authorList>
            <person name="Martin H S."/>
        </authorList>
    </citation>
    <scope>NUCLEOTIDE SEQUENCE</scope>
</reference>
<dbReference type="AlphaFoldDB" id="A0A8J2W374"/>
<evidence type="ECO:0000313" key="2">
    <source>
        <dbReference type="Proteomes" id="UP000789524"/>
    </source>
</evidence>
<protein>
    <submittedName>
        <fullName evidence="1">(African queen) hypothetical protein</fullName>
    </submittedName>
</protein>
<evidence type="ECO:0000313" key="1">
    <source>
        <dbReference type="EMBL" id="CAG9577523.1"/>
    </source>
</evidence>
<keyword evidence="2" id="KW-1185">Reference proteome</keyword>
<proteinExistence type="predicted"/>
<accession>A0A8J2W374</accession>
<dbReference type="OrthoDB" id="6081971at2759"/>
<name>A0A8J2W374_9NEOP</name>
<organism evidence="1 2">
    <name type="scientific">Danaus chrysippus</name>
    <name type="common">African queen</name>
    <dbReference type="NCBI Taxonomy" id="151541"/>
    <lineage>
        <taxon>Eukaryota</taxon>
        <taxon>Metazoa</taxon>
        <taxon>Ecdysozoa</taxon>
        <taxon>Arthropoda</taxon>
        <taxon>Hexapoda</taxon>
        <taxon>Insecta</taxon>
        <taxon>Pterygota</taxon>
        <taxon>Neoptera</taxon>
        <taxon>Endopterygota</taxon>
        <taxon>Lepidoptera</taxon>
        <taxon>Glossata</taxon>
        <taxon>Ditrysia</taxon>
        <taxon>Papilionoidea</taxon>
        <taxon>Nymphalidae</taxon>
        <taxon>Danainae</taxon>
        <taxon>Danaini</taxon>
        <taxon>Danaina</taxon>
        <taxon>Danaus</taxon>
        <taxon>Anosia</taxon>
    </lineage>
</organism>
<gene>
    <name evidence="1" type="ORF">DCHRY22_LOCUS12344</name>
</gene>